<dbReference type="AlphaFoldDB" id="A0A0S4LZW1"/>
<dbReference type="Proteomes" id="UP000198651">
    <property type="component" value="Chromosome I"/>
</dbReference>
<protein>
    <submittedName>
        <fullName evidence="1">Uncharacterized protein</fullName>
    </submittedName>
</protein>
<name>A0A0S4LZW1_9BURK</name>
<evidence type="ECO:0000313" key="2">
    <source>
        <dbReference type="Proteomes" id="UP000198651"/>
    </source>
</evidence>
<gene>
    <name evidence="1" type="ORF">Ark11_0250</name>
</gene>
<proteinExistence type="predicted"/>
<sequence>MSVAMSPLSLEELAIGSVFGVNRKESIEQLMHLSHKETMELIVALNHSKGGRTKYEPSLGCCYGDQLTQMYQVNANFFHENCKKISNYQELTSLASLMDHVHVLMNECENISKTFLSKNKYRNTHPICQTINTKNTGDIIKNYYERRSRILSLPFPPAGGPPPKIPSLEETSYYYDPIIFLDVSHYHGDRNNYQCMELFIEVIISPIIESYSTIRLHLHKFVNDLKKKSKYIRKKIYRLVTALLLHIKFHTSFFPAIAERRLSAKRTNAENMLDLRKEELILMSLEIIICLRNFVELTTNIINKTITPMLELCNYISLEDALEAFKIRITGLRSDIIFITAAMENKDMLEEKEEPFLLARKTVEKKKSCILLSKTEIIKIKSFLKRRYPDLIMHKKFVVKYLLKKIKKNDSTDALIRGLRKEIEEMELFLDTSEPYPHKNFKK</sequence>
<reference evidence="2" key="1">
    <citation type="submission" date="2015-11" db="EMBL/GenBank/DDBJ databases">
        <authorList>
            <person name="Seth-Smith H.M.B."/>
        </authorList>
    </citation>
    <scope>NUCLEOTIDE SEQUENCE [LARGE SCALE GENOMIC DNA]</scope>
    <source>
        <strain evidence="2">2013Ark11</strain>
    </source>
</reference>
<evidence type="ECO:0000313" key="1">
    <source>
        <dbReference type="EMBL" id="CUT17107.1"/>
    </source>
</evidence>
<dbReference type="RefSeq" id="WP_092486746.1">
    <property type="nucleotide sequence ID" value="NZ_FLSL01000095.1"/>
</dbReference>
<dbReference type="OrthoDB" id="9877798at2"/>
<dbReference type="EMBL" id="LN906597">
    <property type="protein sequence ID" value="CUT17107.1"/>
    <property type="molecule type" value="Genomic_DNA"/>
</dbReference>
<organism evidence="1 2">
    <name type="scientific">Candidatus Ichthyocystis hellenicum</name>
    <dbReference type="NCBI Taxonomy" id="1561003"/>
    <lineage>
        <taxon>Bacteria</taxon>
        <taxon>Pseudomonadati</taxon>
        <taxon>Pseudomonadota</taxon>
        <taxon>Betaproteobacteria</taxon>
        <taxon>Burkholderiales</taxon>
        <taxon>Candidatus Ichthyocystis</taxon>
    </lineage>
</organism>
<keyword evidence="2" id="KW-1185">Reference proteome</keyword>
<accession>A0A0S4LZW1</accession>